<dbReference type="InterPro" id="IPR015807">
    <property type="entry name" value="His-tRNA-ligase"/>
</dbReference>
<reference evidence="12 13" key="1">
    <citation type="submission" date="2023-08" db="EMBL/GenBank/DDBJ databases">
        <title>Whole-genome sequencing of halo(alkali)philic microorganisms from hypersaline lakes.</title>
        <authorList>
            <person name="Sorokin D.Y."/>
            <person name="Abbas B."/>
            <person name="Merkel A.Y."/>
        </authorList>
    </citation>
    <scope>NUCLEOTIDE SEQUENCE [LARGE SCALE GENOMIC DNA]</scope>
    <source>
        <strain evidence="12 13">AB-CW4</strain>
    </source>
</reference>
<organism evidence="12 13">
    <name type="scientific">Natronospira bacteriovora</name>
    <dbReference type="NCBI Taxonomy" id="3069753"/>
    <lineage>
        <taxon>Bacteria</taxon>
        <taxon>Pseudomonadati</taxon>
        <taxon>Pseudomonadota</taxon>
        <taxon>Gammaproteobacteria</taxon>
        <taxon>Natronospirales</taxon>
        <taxon>Natronospiraceae</taxon>
        <taxon>Natronospira</taxon>
    </lineage>
</organism>
<dbReference type="NCBIfam" id="TIGR00442">
    <property type="entry name" value="hisS"/>
    <property type="match status" value="1"/>
</dbReference>
<keyword evidence="6 10" id="KW-0067">ATP-binding</keyword>
<dbReference type="PROSITE" id="PS50862">
    <property type="entry name" value="AA_TRNA_LIGASE_II"/>
    <property type="match status" value="1"/>
</dbReference>
<evidence type="ECO:0000259" key="11">
    <source>
        <dbReference type="PROSITE" id="PS50862"/>
    </source>
</evidence>
<accession>A0ABU0W3W8</accession>
<dbReference type="SUPFAM" id="SSF52954">
    <property type="entry name" value="Class II aaRS ABD-related"/>
    <property type="match status" value="1"/>
</dbReference>
<evidence type="ECO:0000256" key="4">
    <source>
        <dbReference type="ARBA" id="ARBA00022598"/>
    </source>
</evidence>
<dbReference type="Gene3D" id="3.30.930.10">
    <property type="entry name" value="Bira Bifunctional Protein, Domain 2"/>
    <property type="match status" value="1"/>
</dbReference>
<comment type="subcellular location">
    <subcellularLocation>
        <location evidence="10">Cytoplasm</location>
    </subcellularLocation>
</comment>
<evidence type="ECO:0000256" key="8">
    <source>
        <dbReference type="ARBA" id="ARBA00023146"/>
    </source>
</evidence>
<keyword evidence="13" id="KW-1185">Reference proteome</keyword>
<name>A0ABU0W3W8_9GAMM</name>
<dbReference type="InterPro" id="IPR036621">
    <property type="entry name" value="Anticodon-bd_dom_sf"/>
</dbReference>
<dbReference type="CDD" id="cd00773">
    <property type="entry name" value="HisRS-like_core"/>
    <property type="match status" value="1"/>
</dbReference>
<feature type="domain" description="Aminoacyl-transfer RNA synthetases class-II family profile" evidence="11">
    <location>
        <begin position="1"/>
        <end position="327"/>
    </location>
</feature>
<evidence type="ECO:0000256" key="10">
    <source>
        <dbReference type="HAMAP-Rule" id="MF_00127"/>
    </source>
</evidence>
<proteinExistence type="inferred from homology"/>
<dbReference type="SUPFAM" id="SSF55681">
    <property type="entry name" value="Class II aaRS and biotin synthetases"/>
    <property type="match status" value="1"/>
</dbReference>
<protein>
    <recommendedName>
        <fullName evidence="10">Histidine--tRNA ligase</fullName>
        <ecNumber evidence="10">6.1.1.21</ecNumber>
    </recommendedName>
    <alternativeName>
        <fullName evidence="10">Histidyl-tRNA synthetase</fullName>
        <shortName evidence="10">HisRS</shortName>
    </alternativeName>
</protein>
<dbReference type="Pfam" id="PF03129">
    <property type="entry name" value="HGTP_anticodon"/>
    <property type="match status" value="1"/>
</dbReference>
<dbReference type="InterPro" id="IPR041715">
    <property type="entry name" value="HisRS-like_core"/>
</dbReference>
<dbReference type="Pfam" id="PF13393">
    <property type="entry name" value="tRNA-synt_His"/>
    <property type="match status" value="1"/>
</dbReference>
<comment type="caution">
    <text evidence="12">The sequence shown here is derived from an EMBL/GenBank/DDBJ whole genome shotgun (WGS) entry which is preliminary data.</text>
</comment>
<dbReference type="InterPro" id="IPR004154">
    <property type="entry name" value="Anticodon-bd"/>
</dbReference>
<keyword evidence="3 10" id="KW-0963">Cytoplasm</keyword>
<comment type="similarity">
    <text evidence="1 10">Belongs to the class-II aminoacyl-tRNA synthetase family.</text>
</comment>
<evidence type="ECO:0000256" key="1">
    <source>
        <dbReference type="ARBA" id="ARBA00008226"/>
    </source>
</evidence>
<evidence type="ECO:0000256" key="6">
    <source>
        <dbReference type="ARBA" id="ARBA00022840"/>
    </source>
</evidence>
<evidence type="ECO:0000256" key="3">
    <source>
        <dbReference type="ARBA" id="ARBA00022490"/>
    </source>
</evidence>
<dbReference type="GO" id="GO:0004821">
    <property type="term" value="F:histidine-tRNA ligase activity"/>
    <property type="evidence" value="ECO:0007669"/>
    <property type="project" value="UniProtKB-EC"/>
</dbReference>
<dbReference type="RefSeq" id="WP_306727191.1">
    <property type="nucleotide sequence ID" value="NZ_JAVDDT010000001.1"/>
</dbReference>
<sequence length="424" mass="47591">MSKGIQAVRGMNDILPEESPFWQYVEDVARSVFEEYGYSEIRMPIVERTELFVRSIGEVTDVVEKEMYTFEDRSGDSLTLRPEGTAGCVRAGMSHGLFHNQIQRLWYQGPMFRHERPQKGRYRQFHQLGVEAYGLDGPDIDAEMLLLTARLWKRLGLSHVRLQLNSLGNPEARQAYREKLVAYFQGYRDQLDEDSLRRLDSNPMRILDSKNPDLADIIAGAPSILDHLDPESEAHFAGLRQRLDAQGIDYTVNPRLVRGLDYYSRTVFEWTTDRLGAQDAVCSGGRYDFLVSQLGGRHVPAVGWALGMERLIALLALDEAPRRATLPHAYLVMVGEAAEDIGFVLGERLRDQVAGLRLLAHCGGGSFKSQLKKADRSGADFALILGESEVESGEVAVKPLRSGDEQFHCSHEALAEFLAGHVNQ</sequence>
<dbReference type="PANTHER" id="PTHR43707:SF1">
    <property type="entry name" value="HISTIDINE--TRNA LIGASE, MITOCHONDRIAL-RELATED"/>
    <property type="match status" value="1"/>
</dbReference>
<comment type="subunit">
    <text evidence="2 10">Homodimer.</text>
</comment>
<evidence type="ECO:0000313" key="13">
    <source>
        <dbReference type="Proteomes" id="UP001239019"/>
    </source>
</evidence>
<evidence type="ECO:0000313" key="12">
    <source>
        <dbReference type="EMBL" id="MDQ2068712.1"/>
    </source>
</evidence>
<evidence type="ECO:0000256" key="2">
    <source>
        <dbReference type="ARBA" id="ARBA00011738"/>
    </source>
</evidence>
<dbReference type="InterPro" id="IPR006195">
    <property type="entry name" value="aa-tRNA-synth_II"/>
</dbReference>
<keyword evidence="7 10" id="KW-0648">Protein biosynthesis</keyword>
<dbReference type="CDD" id="cd00859">
    <property type="entry name" value="HisRS_anticodon"/>
    <property type="match status" value="1"/>
</dbReference>
<comment type="catalytic activity">
    <reaction evidence="9 10">
        <text>tRNA(His) + L-histidine + ATP = L-histidyl-tRNA(His) + AMP + diphosphate + H(+)</text>
        <dbReference type="Rhea" id="RHEA:17313"/>
        <dbReference type="Rhea" id="RHEA-COMP:9665"/>
        <dbReference type="Rhea" id="RHEA-COMP:9689"/>
        <dbReference type="ChEBI" id="CHEBI:15378"/>
        <dbReference type="ChEBI" id="CHEBI:30616"/>
        <dbReference type="ChEBI" id="CHEBI:33019"/>
        <dbReference type="ChEBI" id="CHEBI:57595"/>
        <dbReference type="ChEBI" id="CHEBI:78442"/>
        <dbReference type="ChEBI" id="CHEBI:78527"/>
        <dbReference type="ChEBI" id="CHEBI:456215"/>
        <dbReference type="EC" id="6.1.1.21"/>
    </reaction>
</comment>
<dbReference type="InterPro" id="IPR045864">
    <property type="entry name" value="aa-tRNA-synth_II/BPL/LPL"/>
</dbReference>
<dbReference type="Proteomes" id="UP001239019">
    <property type="component" value="Unassembled WGS sequence"/>
</dbReference>
<dbReference type="PANTHER" id="PTHR43707">
    <property type="entry name" value="HISTIDYL-TRNA SYNTHETASE"/>
    <property type="match status" value="1"/>
</dbReference>
<dbReference type="InterPro" id="IPR033656">
    <property type="entry name" value="HisRS_anticodon"/>
</dbReference>
<gene>
    <name evidence="10 12" type="primary">hisS</name>
    <name evidence="12" type="ORF">RBH19_02340</name>
</gene>
<keyword evidence="4 10" id="KW-0436">Ligase</keyword>
<dbReference type="HAMAP" id="MF_00127">
    <property type="entry name" value="His_tRNA_synth"/>
    <property type="match status" value="1"/>
</dbReference>
<dbReference type="PIRSF" id="PIRSF001549">
    <property type="entry name" value="His-tRNA_synth"/>
    <property type="match status" value="1"/>
</dbReference>
<dbReference type="EC" id="6.1.1.21" evidence="10"/>
<dbReference type="Gene3D" id="3.40.50.800">
    <property type="entry name" value="Anticodon-binding domain"/>
    <property type="match status" value="1"/>
</dbReference>
<dbReference type="EMBL" id="JAVDDT010000001">
    <property type="protein sequence ID" value="MDQ2068712.1"/>
    <property type="molecule type" value="Genomic_DNA"/>
</dbReference>
<dbReference type="InterPro" id="IPR004516">
    <property type="entry name" value="HisRS/HisZ"/>
</dbReference>
<evidence type="ECO:0000256" key="7">
    <source>
        <dbReference type="ARBA" id="ARBA00022917"/>
    </source>
</evidence>
<evidence type="ECO:0000256" key="5">
    <source>
        <dbReference type="ARBA" id="ARBA00022741"/>
    </source>
</evidence>
<keyword evidence="8 10" id="KW-0030">Aminoacyl-tRNA synthetase</keyword>
<keyword evidence="5 10" id="KW-0547">Nucleotide-binding</keyword>
<evidence type="ECO:0000256" key="9">
    <source>
        <dbReference type="ARBA" id="ARBA00047639"/>
    </source>
</evidence>